<evidence type="ECO:0000313" key="3">
    <source>
        <dbReference type="EMBL" id="CBF82096.1"/>
    </source>
</evidence>
<dbReference type="InterPro" id="IPR050300">
    <property type="entry name" value="GDXG_lipolytic_enzyme"/>
</dbReference>
<reference evidence="4" key="2">
    <citation type="journal article" date="2009" name="Fungal Genet. Biol.">
        <title>The 2008 update of the Aspergillus nidulans genome annotation: a community effort.</title>
        <authorList>
            <person name="Wortman J.R."/>
            <person name="Gilsenan J.M."/>
            <person name="Joardar V."/>
            <person name="Deegan J."/>
            <person name="Clutterbuck J."/>
            <person name="Andersen M.R."/>
            <person name="Archer D."/>
            <person name="Bencina M."/>
            <person name="Braus G."/>
            <person name="Coutinho P."/>
            <person name="von Dohren H."/>
            <person name="Doonan J."/>
            <person name="Driessen A.J."/>
            <person name="Durek P."/>
            <person name="Espeso E."/>
            <person name="Fekete E."/>
            <person name="Flipphi M."/>
            <person name="Estrada C.G."/>
            <person name="Geysens S."/>
            <person name="Goldman G."/>
            <person name="de Groot P.W."/>
            <person name="Hansen K."/>
            <person name="Harris S.D."/>
            <person name="Heinekamp T."/>
            <person name="Helmstaedt K."/>
            <person name="Henrissat B."/>
            <person name="Hofmann G."/>
            <person name="Homan T."/>
            <person name="Horio T."/>
            <person name="Horiuchi H."/>
            <person name="James S."/>
            <person name="Jones M."/>
            <person name="Karaffa L."/>
            <person name="Karanyi Z."/>
            <person name="Kato M."/>
            <person name="Keller N."/>
            <person name="Kelly D.E."/>
            <person name="Kiel J.A."/>
            <person name="Kim J.M."/>
            <person name="van der Klei I.J."/>
            <person name="Klis F.M."/>
            <person name="Kovalchuk A."/>
            <person name="Krasevec N."/>
            <person name="Kubicek C.P."/>
            <person name="Liu B."/>
            <person name="Maccabe A."/>
            <person name="Meyer V."/>
            <person name="Mirabito P."/>
            <person name="Miskei M."/>
            <person name="Mos M."/>
            <person name="Mullins J."/>
            <person name="Nelson D.R."/>
            <person name="Nielsen J."/>
            <person name="Oakley B.R."/>
            <person name="Osmani S.A."/>
            <person name="Pakula T."/>
            <person name="Paszewski A."/>
            <person name="Paulsen I."/>
            <person name="Pilsyk S."/>
            <person name="Pocsi I."/>
            <person name="Punt P.J."/>
            <person name="Ram A.F."/>
            <person name="Ren Q."/>
            <person name="Robellet X."/>
            <person name="Robson G."/>
            <person name="Seiboth B."/>
            <person name="van Solingen P."/>
            <person name="Specht T."/>
            <person name="Sun J."/>
            <person name="Taheri-Talesh N."/>
            <person name="Takeshita N."/>
            <person name="Ussery D."/>
            <person name="vanKuyk P.A."/>
            <person name="Visser H."/>
            <person name="van de Vondervoort P.J."/>
            <person name="de Vries R.P."/>
            <person name="Walton J."/>
            <person name="Xiang X."/>
            <person name="Xiong Y."/>
            <person name="Zeng A.P."/>
            <person name="Brandt B.W."/>
            <person name="Cornell M.J."/>
            <person name="van den Hondel C.A."/>
            <person name="Visser J."/>
            <person name="Oliver S.G."/>
            <person name="Turner G."/>
        </authorList>
    </citation>
    <scope>GENOME REANNOTATION</scope>
    <source>
        <strain evidence="4">FGSC A4 / ATCC 38163 / CBS 112.46 / NRRL 194 / M139</strain>
    </source>
</reference>
<dbReference type="Gene3D" id="3.40.50.1820">
    <property type="entry name" value="alpha/beta hydrolase"/>
    <property type="match status" value="1"/>
</dbReference>
<dbReference type="InterPro" id="IPR013094">
    <property type="entry name" value="AB_hydrolase_3"/>
</dbReference>
<keyword evidence="1" id="KW-0378">Hydrolase</keyword>
<dbReference type="PANTHER" id="PTHR48081">
    <property type="entry name" value="AB HYDROLASE SUPERFAMILY PROTEIN C4A8.06C"/>
    <property type="match status" value="1"/>
</dbReference>
<evidence type="ECO:0000313" key="4">
    <source>
        <dbReference type="Proteomes" id="UP000000560"/>
    </source>
</evidence>
<organism evidence="3 4">
    <name type="scientific">Emericella nidulans (strain FGSC A4 / ATCC 38163 / CBS 112.46 / NRRL 194 / M139)</name>
    <name type="common">Aspergillus nidulans</name>
    <dbReference type="NCBI Taxonomy" id="227321"/>
    <lineage>
        <taxon>Eukaryota</taxon>
        <taxon>Fungi</taxon>
        <taxon>Dikarya</taxon>
        <taxon>Ascomycota</taxon>
        <taxon>Pezizomycotina</taxon>
        <taxon>Eurotiomycetes</taxon>
        <taxon>Eurotiomycetidae</taxon>
        <taxon>Eurotiales</taxon>
        <taxon>Aspergillaceae</taxon>
        <taxon>Aspergillus</taxon>
        <taxon>Aspergillus subgen. Nidulantes</taxon>
    </lineage>
</organism>
<sequence>MSVKQSGIERVGFTDLRGPYGAINIECSLYPSNPQLNAQNLTPALIYIHGGGYNVGTGDEFENGCRILAEKAGVQVYLAVLNWLRGNGGRDRGVDPDHVFGGGDSAGGNMTAALSLRLRGEGKRAMAGNVIFEFASNYIRAGVPPSALYISPGQHSVPSLKDLPAAAVYTCGLECLRDVDVEFASNWKRLAFRSPGTNTKPCAMGFLQMVPWSSTAMKALLQVAQDLRDTIKSGQK</sequence>
<feature type="domain" description="Alpha/beta hydrolase fold-3" evidence="2">
    <location>
        <begin position="78"/>
        <end position="131"/>
    </location>
</feature>
<proteinExistence type="predicted"/>
<evidence type="ECO:0000259" key="2">
    <source>
        <dbReference type="Pfam" id="PF07859"/>
    </source>
</evidence>
<dbReference type="OrthoDB" id="408631at2759"/>
<name>Q5B2A4_EMENI</name>
<dbReference type="InParanoid" id="Q5B2A4"/>
<dbReference type="GeneID" id="2871611"/>
<dbReference type="AlphaFoldDB" id="Q5B2A4"/>
<dbReference type="EMBL" id="BN001305">
    <property type="protein sequence ID" value="CBF82096.1"/>
    <property type="molecule type" value="Genomic_DNA"/>
</dbReference>
<dbReference type="Proteomes" id="UP000000560">
    <property type="component" value="Chromosome V"/>
</dbReference>
<dbReference type="eggNOG" id="KOG1515">
    <property type="taxonomic scope" value="Eukaryota"/>
</dbReference>
<dbReference type="HOGENOM" id="CLU_012494_6_4_1"/>
<dbReference type="KEGG" id="ani:ANIA_05326"/>
<dbReference type="Pfam" id="PF07859">
    <property type="entry name" value="Abhydrolase_3"/>
    <property type="match status" value="1"/>
</dbReference>
<dbReference type="GO" id="GO:0016787">
    <property type="term" value="F:hydrolase activity"/>
    <property type="evidence" value="ECO:0007669"/>
    <property type="project" value="UniProtKB-KW"/>
</dbReference>
<dbReference type="InterPro" id="IPR029058">
    <property type="entry name" value="AB_hydrolase_fold"/>
</dbReference>
<keyword evidence="4" id="KW-1185">Reference proteome</keyword>
<accession>C8VGV1</accession>
<dbReference type="SUPFAM" id="SSF53474">
    <property type="entry name" value="alpha/beta-Hydrolases"/>
    <property type="match status" value="1"/>
</dbReference>
<evidence type="ECO:0000256" key="1">
    <source>
        <dbReference type="ARBA" id="ARBA00022801"/>
    </source>
</evidence>
<protein>
    <recommendedName>
        <fullName evidence="2">Alpha/beta hydrolase fold-3 domain-containing protein</fullName>
    </recommendedName>
</protein>
<accession>Q5B2A4</accession>
<dbReference type="PANTHER" id="PTHR48081:SF8">
    <property type="entry name" value="ALPHA_BETA HYDROLASE FOLD-3 DOMAIN-CONTAINING PROTEIN-RELATED"/>
    <property type="match status" value="1"/>
</dbReference>
<gene>
    <name evidence="3" type="ORF">ANIA_05326</name>
</gene>
<reference evidence="4" key="1">
    <citation type="journal article" date="2005" name="Nature">
        <title>Sequencing of Aspergillus nidulans and comparative analysis with A. fumigatus and A. oryzae.</title>
        <authorList>
            <person name="Galagan J.E."/>
            <person name="Calvo S.E."/>
            <person name="Cuomo C."/>
            <person name="Ma L.J."/>
            <person name="Wortman J.R."/>
            <person name="Batzoglou S."/>
            <person name="Lee S.I."/>
            <person name="Basturkmen M."/>
            <person name="Spevak C.C."/>
            <person name="Clutterbuck J."/>
            <person name="Kapitonov V."/>
            <person name="Jurka J."/>
            <person name="Scazzocchio C."/>
            <person name="Farman M."/>
            <person name="Butler J."/>
            <person name="Purcell S."/>
            <person name="Harris S."/>
            <person name="Braus G.H."/>
            <person name="Draht O."/>
            <person name="Busch S."/>
            <person name="D'Enfert C."/>
            <person name="Bouchier C."/>
            <person name="Goldman G.H."/>
            <person name="Bell-Pedersen D."/>
            <person name="Griffiths-Jones S."/>
            <person name="Doonan J.H."/>
            <person name="Yu J."/>
            <person name="Vienken K."/>
            <person name="Pain A."/>
            <person name="Freitag M."/>
            <person name="Selker E.U."/>
            <person name="Archer D.B."/>
            <person name="Penalva M.A."/>
            <person name="Oakley B.R."/>
            <person name="Momany M."/>
            <person name="Tanaka T."/>
            <person name="Kumagai T."/>
            <person name="Asai K."/>
            <person name="Machida M."/>
            <person name="Nierman W.C."/>
            <person name="Denning D.W."/>
            <person name="Caddick M."/>
            <person name="Hynes M."/>
            <person name="Paoletti M."/>
            <person name="Fischer R."/>
            <person name="Miller B."/>
            <person name="Dyer P."/>
            <person name="Sachs M.S."/>
            <person name="Osmani S.A."/>
            <person name="Birren B.W."/>
        </authorList>
    </citation>
    <scope>NUCLEOTIDE SEQUENCE [LARGE SCALE GENOMIC DNA]</scope>
    <source>
        <strain evidence="4">FGSC A4 / ATCC 38163 / CBS 112.46 / NRRL 194 / M139</strain>
    </source>
</reference>
<dbReference type="RefSeq" id="XP_662930.1">
    <property type="nucleotide sequence ID" value="XM_657838.1"/>
</dbReference>
<dbReference type="OMA" id="VEFASNW"/>